<comment type="caution">
    <text evidence="1">The sequence shown here is derived from an EMBL/GenBank/DDBJ whole genome shotgun (WGS) entry which is preliminary data.</text>
</comment>
<gene>
    <name evidence="1" type="ORF">SPARVUS_LOCUS12523507</name>
</gene>
<proteinExistence type="predicted"/>
<protein>
    <submittedName>
        <fullName evidence="1">Uncharacterized protein</fullName>
    </submittedName>
</protein>
<evidence type="ECO:0000313" key="1">
    <source>
        <dbReference type="EMBL" id="CAI9598984.1"/>
    </source>
</evidence>
<evidence type="ECO:0000313" key="2">
    <source>
        <dbReference type="Proteomes" id="UP001162483"/>
    </source>
</evidence>
<organism evidence="1 2">
    <name type="scientific">Staurois parvus</name>
    <dbReference type="NCBI Taxonomy" id="386267"/>
    <lineage>
        <taxon>Eukaryota</taxon>
        <taxon>Metazoa</taxon>
        <taxon>Chordata</taxon>
        <taxon>Craniata</taxon>
        <taxon>Vertebrata</taxon>
        <taxon>Euteleostomi</taxon>
        <taxon>Amphibia</taxon>
        <taxon>Batrachia</taxon>
        <taxon>Anura</taxon>
        <taxon>Neobatrachia</taxon>
        <taxon>Ranoidea</taxon>
        <taxon>Ranidae</taxon>
        <taxon>Staurois</taxon>
    </lineage>
</organism>
<accession>A0ABN9FQT0</accession>
<sequence length="73" mass="7994">MTLTLGTWQQHEEAVQGPMTDYGAWQQHEESYGGPEAYVKKSPPAAAWGDDYQESNGRVAELEAASIEGHTQA</sequence>
<dbReference type="EMBL" id="CATNWA010017228">
    <property type="protein sequence ID" value="CAI9598984.1"/>
    <property type="molecule type" value="Genomic_DNA"/>
</dbReference>
<keyword evidence="2" id="KW-1185">Reference proteome</keyword>
<reference evidence="1" key="1">
    <citation type="submission" date="2023-05" db="EMBL/GenBank/DDBJ databases">
        <authorList>
            <person name="Stuckert A."/>
        </authorList>
    </citation>
    <scope>NUCLEOTIDE SEQUENCE</scope>
</reference>
<dbReference type="Proteomes" id="UP001162483">
    <property type="component" value="Unassembled WGS sequence"/>
</dbReference>
<name>A0ABN9FQT0_9NEOB</name>